<evidence type="ECO:0000313" key="2">
    <source>
        <dbReference type="EnsemblPlants" id="Kaladp0083s0044.1.v1.1.CDS.1"/>
    </source>
</evidence>
<reference evidence="2" key="1">
    <citation type="submission" date="2021-01" db="UniProtKB">
        <authorList>
            <consortium name="EnsemblPlants"/>
        </authorList>
    </citation>
    <scope>IDENTIFICATION</scope>
</reference>
<dbReference type="PANTHER" id="PTHR34542:SF1">
    <property type="entry name" value="OS08G0359900 PROTEIN"/>
    <property type="match status" value="1"/>
</dbReference>
<keyword evidence="3" id="KW-1185">Reference proteome</keyword>
<protein>
    <submittedName>
        <fullName evidence="2">Uncharacterized protein</fullName>
    </submittedName>
</protein>
<proteinExistence type="predicted"/>
<accession>A0A7N0UTB1</accession>
<feature type="compositionally biased region" description="Acidic residues" evidence="1">
    <location>
        <begin position="83"/>
        <end position="92"/>
    </location>
</feature>
<name>A0A7N0UTB1_KALFE</name>
<dbReference type="OMA" id="TSAFRYK"/>
<dbReference type="AlphaFoldDB" id="A0A7N0UTB1"/>
<dbReference type="Proteomes" id="UP000594263">
    <property type="component" value="Unplaced"/>
</dbReference>
<evidence type="ECO:0000313" key="3">
    <source>
        <dbReference type="Proteomes" id="UP000594263"/>
    </source>
</evidence>
<dbReference type="Gramene" id="Kaladp0083s0044.1.v1.1">
    <property type="protein sequence ID" value="Kaladp0083s0044.1.v1.1.CDS.1"/>
    <property type="gene ID" value="Kaladp0083s0044.v1.1"/>
</dbReference>
<sequence>MAALQKFKLFATQCAAVNIPTQSPTTSPLLHLRRRRRKTLRMLLTRRSQISDSLQPPAATHKRLKLKDLFSSATPAHRIDADGDREEVDDSSEGIRPIRIGREIGSGPVRPVSHPFGCRNKLLLRRAWRPVLTTIEETLE</sequence>
<organism evidence="2 3">
    <name type="scientific">Kalanchoe fedtschenkoi</name>
    <name type="common">Lavender scallops</name>
    <name type="synonym">South American air plant</name>
    <dbReference type="NCBI Taxonomy" id="63787"/>
    <lineage>
        <taxon>Eukaryota</taxon>
        <taxon>Viridiplantae</taxon>
        <taxon>Streptophyta</taxon>
        <taxon>Embryophyta</taxon>
        <taxon>Tracheophyta</taxon>
        <taxon>Spermatophyta</taxon>
        <taxon>Magnoliopsida</taxon>
        <taxon>eudicotyledons</taxon>
        <taxon>Gunneridae</taxon>
        <taxon>Pentapetalae</taxon>
        <taxon>Saxifragales</taxon>
        <taxon>Crassulaceae</taxon>
        <taxon>Kalanchoe</taxon>
    </lineage>
</organism>
<evidence type="ECO:0000256" key="1">
    <source>
        <dbReference type="SAM" id="MobiDB-lite"/>
    </source>
</evidence>
<dbReference type="EnsemblPlants" id="Kaladp0083s0044.1.v1.1">
    <property type="protein sequence ID" value="Kaladp0083s0044.1.v1.1.CDS.1"/>
    <property type="gene ID" value="Kaladp0083s0044.v1.1"/>
</dbReference>
<dbReference type="PANTHER" id="PTHR34542">
    <property type="entry name" value="OS08G0359900 PROTEIN"/>
    <property type="match status" value="1"/>
</dbReference>
<feature type="region of interest" description="Disordered" evidence="1">
    <location>
        <begin position="75"/>
        <end position="94"/>
    </location>
</feature>